<evidence type="ECO:0000313" key="2">
    <source>
        <dbReference type="Proteomes" id="UP000769766"/>
    </source>
</evidence>
<protein>
    <submittedName>
        <fullName evidence="1">Uncharacterized protein</fullName>
    </submittedName>
</protein>
<proteinExistence type="predicted"/>
<dbReference type="EMBL" id="JACPRF010000350">
    <property type="protein sequence ID" value="MBI2877499.1"/>
    <property type="molecule type" value="Genomic_DNA"/>
</dbReference>
<dbReference type="Proteomes" id="UP000769766">
    <property type="component" value="Unassembled WGS sequence"/>
</dbReference>
<organism evidence="1 2">
    <name type="scientific">Tectimicrobiota bacterium</name>
    <dbReference type="NCBI Taxonomy" id="2528274"/>
    <lineage>
        <taxon>Bacteria</taxon>
        <taxon>Pseudomonadati</taxon>
        <taxon>Nitrospinota/Tectimicrobiota group</taxon>
        <taxon>Candidatus Tectimicrobiota</taxon>
    </lineage>
</organism>
<reference evidence="1" key="1">
    <citation type="submission" date="2020-07" db="EMBL/GenBank/DDBJ databases">
        <title>Huge and variable diversity of episymbiotic CPR bacteria and DPANN archaea in groundwater ecosystems.</title>
        <authorList>
            <person name="He C.Y."/>
            <person name="Keren R."/>
            <person name="Whittaker M."/>
            <person name="Farag I.F."/>
            <person name="Doudna J."/>
            <person name="Cate J.H.D."/>
            <person name="Banfield J.F."/>
        </authorList>
    </citation>
    <scope>NUCLEOTIDE SEQUENCE</scope>
    <source>
        <strain evidence="1">NC_groundwater_672_Ag_B-0.1um_62_36</strain>
    </source>
</reference>
<gene>
    <name evidence="1" type="ORF">HYY20_11505</name>
</gene>
<dbReference type="AlphaFoldDB" id="A0A932FZH7"/>
<name>A0A932FZH7_UNCTE</name>
<comment type="caution">
    <text evidence="1">The sequence shown here is derived from an EMBL/GenBank/DDBJ whole genome shotgun (WGS) entry which is preliminary data.</text>
</comment>
<accession>A0A932FZH7</accession>
<evidence type="ECO:0000313" key="1">
    <source>
        <dbReference type="EMBL" id="MBI2877499.1"/>
    </source>
</evidence>
<sequence>MSPKGFQGKGACKIKKMKKECRSCGYNPFHEDFDDNDLHWFDCPECPWEWCSECGGLLNPQVEAEAQDSFSCTCAPGEGAQKIPLWTLMEAYERVRSSLPDLTIEEFYELCQEAEDQDWIATANAQKLADWVLKQ</sequence>